<name>A0A917Y3K8_9BACI</name>
<sequence>MTDQLQTAKDWLGDLSKIVSQQKTKEDYDYAKKRTEALGWLINRVEELENRNKELEYASKYNGELNEFLQKRKLPPSTLGRHVVDVVMEYVEELEEEVNHWKSCTNSEQKIAAKAHKRVERVEKENRRLKQALEFYADESNYEFETIVSDCDIDVESKILNDGGEKARKALKEESQ</sequence>
<dbReference type="Proteomes" id="UP000624041">
    <property type="component" value="Unassembled WGS sequence"/>
</dbReference>
<keyword evidence="1" id="KW-0175">Coiled coil</keyword>
<comment type="caution">
    <text evidence="2">The sequence shown here is derived from an EMBL/GenBank/DDBJ whole genome shotgun (WGS) entry which is preliminary data.</text>
</comment>
<evidence type="ECO:0000256" key="1">
    <source>
        <dbReference type="SAM" id="Coils"/>
    </source>
</evidence>
<reference evidence="2" key="1">
    <citation type="journal article" date="2014" name="Int. J. Syst. Evol. Microbiol.">
        <title>Complete genome sequence of Corynebacterium casei LMG S-19264T (=DSM 44701T), isolated from a smear-ripened cheese.</title>
        <authorList>
            <consortium name="US DOE Joint Genome Institute (JGI-PGF)"/>
            <person name="Walter F."/>
            <person name="Albersmeier A."/>
            <person name="Kalinowski J."/>
            <person name="Ruckert C."/>
        </authorList>
    </citation>
    <scope>NUCLEOTIDE SEQUENCE</scope>
    <source>
        <strain evidence="2">JCM 17251</strain>
    </source>
</reference>
<keyword evidence="3" id="KW-1185">Reference proteome</keyword>
<evidence type="ECO:0000313" key="3">
    <source>
        <dbReference type="Proteomes" id="UP000624041"/>
    </source>
</evidence>
<dbReference type="EMBL" id="BMOS01000045">
    <property type="protein sequence ID" value="GGN66417.1"/>
    <property type="molecule type" value="Genomic_DNA"/>
</dbReference>
<accession>A0A917Y3K8</accession>
<proteinExistence type="predicted"/>
<evidence type="ECO:0000313" key="2">
    <source>
        <dbReference type="EMBL" id="GGN66417.1"/>
    </source>
</evidence>
<protein>
    <submittedName>
        <fullName evidence="2">Uncharacterized protein</fullName>
    </submittedName>
</protein>
<dbReference type="AlphaFoldDB" id="A0A917Y3K8"/>
<gene>
    <name evidence="2" type="ORF">GCM10007971_36390</name>
</gene>
<organism evidence="2 3">
    <name type="scientific">Oceanobacillus indicireducens</name>
    <dbReference type="NCBI Taxonomy" id="1004261"/>
    <lineage>
        <taxon>Bacteria</taxon>
        <taxon>Bacillati</taxon>
        <taxon>Bacillota</taxon>
        <taxon>Bacilli</taxon>
        <taxon>Bacillales</taxon>
        <taxon>Bacillaceae</taxon>
        <taxon>Oceanobacillus</taxon>
    </lineage>
</organism>
<feature type="coiled-coil region" evidence="1">
    <location>
        <begin position="112"/>
        <end position="139"/>
    </location>
</feature>
<dbReference type="RefSeq" id="WP_188859440.1">
    <property type="nucleotide sequence ID" value="NZ_BMOS01000045.1"/>
</dbReference>
<reference evidence="2" key="2">
    <citation type="submission" date="2020-09" db="EMBL/GenBank/DDBJ databases">
        <authorList>
            <person name="Sun Q."/>
            <person name="Ohkuma M."/>
        </authorList>
    </citation>
    <scope>NUCLEOTIDE SEQUENCE</scope>
    <source>
        <strain evidence="2">JCM 17251</strain>
    </source>
</reference>